<keyword evidence="5 7" id="KW-0573">Peptidoglycan synthesis</keyword>
<organism evidence="10 11">
    <name type="scientific">Methylobacterium goesingense</name>
    <dbReference type="NCBI Taxonomy" id="243690"/>
    <lineage>
        <taxon>Bacteria</taxon>
        <taxon>Pseudomonadati</taxon>
        <taxon>Pseudomonadota</taxon>
        <taxon>Alphaproteobacteria</taxon>
        <taxon>Hyphomicrobiales</taxon>
        <taxon>Methylobacteriaceae</taxon>
        <taxon>Methylobacterium</taxon>
    </lineage>
</organism>
<dbReference type="InterPro" id="IPR005490">
    <property type="entry name" value="LD_TPept_cat_dom"/>
</dbReference>
<dbReference type="CDD" id="cd16913">
    <property type="entry name" value="YkuD_like"/>
    <property type="match status" value="1"/>
</dbReference>
<dbReference type="PANTHER" id="PTHR38589">
    <property type="entry name" value="BLR0621 PROTEIN"/>
    <property type="match status" value="1"/>
</dbReference>
<evidence type="ECO:0000256" key="6">
    <source>
        <dbReference type="ARBA" id="ARBA00023316"/>
    </source>
</evidence>
<comment type="pathway">
    <text evidence="1 7">Cell wall biogenesis; peptidoglycan biosynthesis.</text>
</comment>
<reference evidence="10 11" key="1">
    <citation type="submission" date="2024-06" db="EMBL/GenBank/DDBJ databases">
        <title>Genomic Encyclopedia of Type Strains, Phase IV (KMG-IV): sequencing the most valuable type-strain genomes for metagenomic binning, comparative biology and taxonomic classification.</title>
        <authorList>
            <person name="Goeker M."/>
        </authorList>
    </citation>
    <scope>NUCLEOTIDE SEQUENCE [LARGE SCALE GENOMIC DNA]</scope>
    <source>
        <strain evidence="10 11">DSM 21331</strain>
    </source>
</reference>
<keyword evidence="3" id="KW-0808">Transferase</keyword>
<evidence type="ECO:0000256" key="3">
    <source>
        <dbReference type="ARBA" id="ARBA00022679"/>
    </source>
</evidence>
<protein>
    <submittedName>
        <fullName evidence="10">L,D-peptidoglycan transpeptidase YkuD (ErfK/YbiS/YcfS/YnhG family)</fullName>
    </submittedName>
</protein>
<dbReference type="SUPFAM" id="SSF141523">
    <property type="entry name" value="L,D-transpeptidase catalytic domain-like"/>
    <property type="match status" value="1"/>
</dbReference>
<feature type="active site" description="Nucleophile" evidence="7">
    <location>
        <position position="166"/>
    </location>
</feature>
<dbReference type="PROSITE" id="PS52029">
    <property type="entry name" value="LD_TPASE"/>
    <property type="match status" value="1"/>
</dbReference>
<evidence type="ECO:0000259" key="9">
    <source>
        <dbReference type="PROSITE" id="PS52029"/>
    </source>
</evidence>
<feature type="domain" description="L,D-TPase catalytic" evidence="9">
    <location>
        <begin position="15"/>
        <end position="190"/>
    </location>
</feature>
<comment type="caution">
    <text evidence="10">The sequence shown here is derived from an EMBL/GenBank/DDBJ whole genome shotgun (WGS) entry which is preliminary data.</text>
</comment>
<feature type="active site" description="Proton donor/acceptor" evidence="7">
    <location>
        <position position="154"/>
    </location>
</feature>
<comment type="similarity">
    <text evidence="2">Belongs to the YkuD family.</text>
</comment>
<evidence type="ECO:0000313" key="11">
    <source>
        <dbReference type="Proteomes" id="UP001549145"/>
    </source>
</evidence>
<evidence type="ECO:0000256" key="7">
    <source>
        <dbReference type="PROSITE-ProRule" id="PRU01373"/>
    </source>
</evidence>
<evidence type="ECO:0000313" key="10">
    <source>
        <dbReference type="EMBL" id="MET3691131.1"/>
    </source>
</evidence>
<dbReference type="PANTHER" id="PTHR38589:SF1">
    <property type="entry name" value="BLR0621 PROTEIN"/>
    <property type="match status" value="1"/>
</dbReference>
<keyword evidence="11" id="KW-1185">Reference proteome</keyword>
<accession>A0ABV2KZY1</accession>
<gene>
    <name evidence="10" type="ORF">ABID43_000650</name>
</gene>
<keyword evidence="6 7" id="KW-0961">Cell wall biogenesis/degradation</keyword>
<dbReference type="RefSeq" id="WP_238278231.1">
    <property type="nucleotide sequence ID" value="NZ_BPQL01000030.1"/>
</dbReference>
<name>A0ABV2KZY1_9HYPH</name>
<evidence type="ECO:0000256" key="2">
    <source>
        <dbReference type="ARBA" id="ARBA00005992"/>
    </source>
</evidence>
<proteinExistence type="inferred from homology"/>
<evidence type="ECO:0000256" key="1">
    <source>
        <dbReference type="ARBA" id="ARBA00004752"/>
    </source>
</evidence>
<dbReference type="Pfam" id="PF03734">
    <property type="entry name" value="YkuD"/>
    <property type="match status" value="1"/>
</dbReference>
<dbReference type="InterPro" id="IPR038063">
    <property type="entry name" value="Transpep_catalytic_dom"/>
</dbReference>
<evidence type="ECO:0000256" key="5">
    <source>
        <dbReference type="ARBA" id="ARBA00022984"/>
    </source>
</evidence>
<evidence type="ECO:0000256" key="4">
    <source>
        <dbReference type="ARBA" id="ARBA00022960"/>
    </source>
</evidence>
<dbReference type="Proteomes" id="UP001549145">
    <property type="component" value="Unassembled WGS sequence"/>
</dbReference>
<keyword evidence="4 7" id="KW-0133">Cell shape</keyword>
<feature type="region of interest" description="Disordered" evidence="8">
    <location>
        <begin position="53"/>
        <end position="74"/>
    </location>
</feature>
<evidence type="ECO:0000256" key="8">
    <source>
        <dbReference type="SAM" id="MobiDB-lite"/>
    </source>
</evidence>
<dbReference type="EMBL" id="JBEPMM010000001">
    <property type="protein sequence ID" value="MET3691131.1"/>
    <property type="molecule type" value="Genomic_DNA"/>
</dbReference>
<sequence>MKRTSHREQDSGVKRTSLAGLRVRALVTDRSRGQLIAGAAVIPCALGRSGITQAKREGDGASPRGTFRLRGGVYRPDHFASRPVSPLPMRPSAPGDGWCDDARDRRYNRPIRLPAPGVGHERMWREDGLYDLVVDLDYNRGPIRPGRGSAIFLHVARGGFLPTEGCVALRRADLVRLLRRVGPGTRMRIG</sequence>